<keyword evidence="2" id="KW-0812">Transmembrane</keyword>
<evidence type="ECO:0000313" key="4">
    <source>
        <dbReference type="Proteomes" id="UP001652264"/>
    </source>
</evidence>
<dbReference type="Proteomes" id="UP001652264">
    <property type="component" value="Unassembled WGS sequence"/>
</dbReference>
<name>A0ABT2HKU7_9MICO</name>
<protein>
    <submittedName>
        <fullName evidence="3">Uncharacterized protein</fullName>
    </submittedName>
</protein>
<evidence type="ECO:0000256" key="1">
    <source>
        <dbReference type="SAM" id="Coils"/>
    </source>
</evidence>
<dbReference type="EMBL" id="JANVAD010000009">
    <property type="protein sequence ID" value="MCS6523886.1"/>
    <property type="molecule type" value="Genomic_DNA"/>
</dbReference>
<accession>A0ABT2HKU7</accession>
<keyword evidence="2" id="KW-1133">Transmembrane helix</keyword>
<feature type="transmembrane region" description="Helical" evidence="2">
    <location>
        <begin position="258"/>
        <end position="278"/>
    </location>
</feature>
<feature type="coiled-coil region" evidence="1">
    <location>
        <begin position="125"/>
        <end position="177"/>
    </location>
</feature>
<comment type="caution">
    <text evidence="3">The sequence shown here is derived from an EMBL/GenBank/DDBJ whole genome shotgun (WGS) entry which is preliminary data.</text>
</comment>
<evidence type="ECO:0000313" key="3">
    <source>
        <dbReference type="EMBL" id="MCS6523886.1"/>
    </source>
</evidence>
<organism evidence="3 4">
    <name type="scientific">Curtobacterium citreum</name>
    <dbReference type="NCBI Taxonomy" id="2036"/>
    <lineage>
        <taxon>Bacteria</taxon>
        <taxon>Bacillati</taxon>
        <taxon>Actinomycetota</taxon>
        <taxon>Actinomycetes</taxon>
        <taxon>Micrococcales</taxon>
        <taxon>Microbacteriaceae</taxon>
        <taxon>Curtobacterium</taxon>
    </lineage>
</organism>
<keyword evidence="4" id="KW-1185">Reference proteome</keyword>
<sequence length="391" mass="42879">MDLEQLSELLSAAAPRSSTDRETVSRAIAAVQYARRYRSSNLRLLPRDRINSLTRLQSHASQLSNLIEGWDQSGAMTNSTVSQLDRYVDEILEEVNRWPALPKAERDRVNVDADEAERTVASASLDALLGDVESAREALRVLQDTSSTVEARSQQVVAEAQAATEALQDALREQKAASDSERASAMEEVQILAEAQRVSIKADAESQGKQLLADAKAIIDKLTADEATAKKLLAFVSDGSVSGGYGTYAKSELNAYRLWNILGATTALAGVGYLIWHFQDISGLDISVTITRAALSIPIFGFTAFAFKQATLRHRNSVDATYRALDLLALPPFTDDMPEAERSELRMIMGQRIFSRIPDHEERRPESDGTITPEAITSITALLKTLQNVVK</sequence>
<dbReference type="GeneID" id="95325058"/>
<gene>
    <name evidence="3" type="ORF">NYQ28_15060</name>
</gene>
<feature type="transmembrane region" description="Helical" evidence="2">
    <location>
        <begin position="290"/>
        <end position="307"/>
    </location>
</feature>
<keyword evidence="1" id="KW-0175">Coiled coil</keyword>
<reference evidence="3 4" key="1">
    <citation type="submission" date="2022-08" db="EMBL/GenBank/DDBJ databases">
        <title>Taxonomy of Curtobacterium flaccumfaciens.</title>
        <authorList>
            <person name="Osdaghi E."/>
            <person name="Taghavi S.M."/>
            <person name="Hamidizade M."/>
            <person name="Abachi H."/>
            <person name="Fazliarab A."/>
            <person name="Baeyen S."/>
            <person name="Portier P."/>
            <person name="Van Vaerenbergh J."/>
            <person name="Jacques M.-A."/>
        </authorList>
    </citation>
    <scope>NUCLEOTIDE SEQUENCE [LARGE SCALE GENOMIC DNA]</scope>
    <source>
        <strain evidence="3 4">LMG8786T</strain>
    </source>
</reference>
<keyword evidence="2" id="KW-0472">Membrane</keyword>
<proteinExistence type="predicted"/>
<dbReference type="RefSeq" id="WP_141862571.1">
    <property type="nucleotide sequence ID" value="NZ_BMNV01000011.1"/>
</dbReference>
<evidence type="ECO:0000256" key="2">
    <source>
        <dbReference type="SAM" id="Phobius"/>
    </source>
</evidence>